<accession>A0ABQ8BHM1</accession>
<evidence type="ECO:0000259" key="1">
    <source>
        <dbReference type="PROSITE" id="PS51485"/>
    </source>
</evidence>
<dbReference type="PANTHER" id="PTHR33021">
    <property type="entry name" value="BLUE COPPER PROTEIN"/>
    <property type="match status" value="1"/>
</dbReference>
<keyword evidence="3" id="KW-1185">Reference proteome</keyword>
<reference evidence="2 3" key="1">
    <citation type="submission" date="2021-05" db="EMBL/GenBank/DDBJ databases">
        <title>Genome Assembly of Synthetic Allotetraploid Brassica napus Reveals Homoeologous Exchanges between Subgenomes.</title>
        <authorList>
            <person name="Davis J.T."/>
        </authorList>
    </citation>
    <scope>NUCLEOTIDE SEQUENCE [LARGE SCALE GENOMIC DNA]</scope>
    <source>
        <strain evidence="3">cv. Da-Ae</strain>
        <tissue evidence="2">Seedling</tissue>
    </source>
</reference>
<dbReference type="Pfam" id="PF02298">
    <property type="entry name" value="Cu_bind_like"/>
    <property type="match status" value="1"/>
</dbReference>
<feature type="domain" description="Phytocyanin" evidence="1">
    <location>
        <begin position="111"/>
        <end position="157"/>
    </location>
</feature>
<organism evidence="2 3">
    <name type="scientific">Brassica napus</name>
    <name type="common">Rape</name>
    <dbReference type="NCBI Taxonomy" id="3708"/>
    <lineage>
        <taxon>Eukaryota</taxon>
        <taxon>Viridiplantae</taxon>
        <taxon>Streptophyta</taxon>
        <taxon>Embryophyta</taxon>
        <taxon>Tracheophyta</taxon>
        <taxon>Spermatophyta</taxon>
        <taxon>Magnoliopsida</taxon>
        <taxon>eudicotyledons</taxon>
        <taxon>Gunneridae</taxon>
        <taxon>Pentapetalae</taxon>
        <taxon>rosids</taxon>
        <taxon>malvids</taxon>
        <taxon>Brassicales</taxon>
        <taxon>Brassicaceae</taxon>
        <taxon>Brassiceae</taxon>
        <taxon>Brassica</taxon>
    </lineage>
</organism>
<gene>
    <name evidence="2" type="ORF">HID58_043832</name>
</gene>
<dbReference type="Proteomes" id="UP000824890">
    <property type="component" value="Unassembled WGS sequence"/>
</dbReference>
<dbReference type="EMBL" id="JAGKQM010000011">
    <property type="protein sequence ID" value="KAH0904329.1"/>
    <property type="molecule type" value="Genomic_DNA"/>
</dbReference>
<sequence length="157" mass="18103">MNKSRIYRNDDLGTSSIHIICLPNSISHASWNLEPVVYDKVSAGCFGLDKHNAKKKENKTEEKTGCKWLNNDDLFSKENKGKEMTMLHPQRWLSSLIMFLLSSFMLKSDGSNHIVGDSSGWELYTNYTNWTQGREFHVGDVLVFNYNRDQHNVMQPT</sequence>
<name>A0ABQ8BHM1_BRANA</name>
<dbReference type="SUPFAM" id="SSF49503">
    <property type="entry name" value="Cupredoxins"/>
    <property type="match status" value="1"/>
</dbReference>
<dbReference type="PANTHER" id="PTHR33021:SF171">
    <property type="entry name" value="BLUE COPPER-BINDING PROTEIN-LIKE"/>
    <property type="match status" value="1"/>
</dbReference>
<dbReference type="InterPro" id="IPR003245">
    <property type="entry name" value="Phytocyanin_dom"/>
</dbReference>
<proteinExistence type="predicted"/>
<evidence type="ECO:0000313" key="3">
    <source>
        <dbReference type="Proteomes" id="UP000824890"/>
    </source>
</evidence>
<dbReference type="InterPro" id="IPR008972">
    <property type="entry name" value="Cupredoxin"/>
</dbReference>
<comment type="caution">
    <text evidence="2">The sequence shown here is derived from an EMBL/GenBank/DDBJ whole genome shotgun (WGS) entry which is preliminary data.</text>
</comment>
<evidence type="ECO:0000313" key="2">
    <source>
        <dbReference type="EMBL" id="KAH0904329.1"/>
    </source>
</evidence>
<dbReference type="Gene3D" id="2.60.40.420">
    <property type="entry name" value="Cupredoxins - blue copper proteins"/>
    <property type="match status" value="1"/>
</dbReference>
<dbReference type="PROSITE" id="PS51485">
    <property type="entry name" value="PHYTOCYANIN"/>
    <property type="match status" value="1"/>
</dbReference>
<dbReference type="InterPro" id="IPR039391">
    <property type="entry name" value="Phytocyanin-like"/>
</dbReference>
<protein>
    <recommendedName>
        <fullName evidence="1">Phytocyanin domain-containing protein</fullName>
    </recommendedName>
</protein>